<dbReference type="InterPro" id="IPR003959">
    <property type="entry name" value="ATPase_AAA_core"/>
</dbReference>
<evidence type="ECO:0000259" key="1">
    <source>
        <dbReference type="Pfam" id="PF13304"/>
    </source>
</evidence>
<dbReference type="PANTHER" id="PTHR40396:SF1">
    <property type="entry name" value="ATPASE AAA-TYPE CORE DOMAIN-CONTAINING PROTEIN"/>
    <property type="match status" value="1"/>
</dbReference>
<proteinExistence type="predicted"/>
<dbReference type="EMBL" id="FNKX01000001">
    <property type="protein sequence ID" value="SDR08124.1"/>
    <property type="molecule type" value="Genomic_DNA"/>
</dbReference>
<dbReference type="RefSeq" id="WP_090803894.1">
    <property type="nucleotide sequence ID" value="NZ_FNKX01000001.1"/>
</dbReference>
<name>A0A1H1G4G6_9BURK</name>
<feature type="domain" description="ATPase AAA-type core" evidence="1">
    <location>
        <begin position="49"/>
        <end position="360"/>
    </location>
</feature>
<dbReference type="AlphaFoldDB" id="A0A1H1G4G6"/>
<dbReference type="SUPFAM" id="SSF52540">
    <property type="entry name" value="P-loop containing nucleoside triphosphate hydrolases"/>
    <property type="match status" value="1"/>
</dbReference>
<evidence type="ECO:0000313" key="3">
    <source>
        <dbReference type="Proteomes" id="UP000199365"/>
    </source>
</evidence>
<dbReference type="Gene3D" id="3.40.50.300">
    <property type="entry name" value="P-loop containing nucleotide triphosphate hydrolases"/>
    <property type="match status" value="1"/>
</dbReference>
<sequence length="423" mass="46689">MLVEFRVRNFRSIRGDLCLSMAASADQEKRDANTVPSGTASAPDLLRSAAIYGPNASGKSALVGAMQYAQSFVATSAALMPGQPLNHFPFKLDTSSASAPSEFEFTFVLDGTRYQYGFAADSAGVTEEWLLVYKTHKSQVWFERAYDATSKVATYKFGASLTGKKKVWQDATRRNALFLSTSAQLNSESLLPVYKWIVQDLLVIGANMQPTPDQSTAWITNDVAKPMLLNFLASADLGISDLSVQTRKQHRFNVEIRNDRPEHAVSESEVQFPVFVHKGPNGQALLQYEEESTGTQRLFSFAAPVVEALQTGRTVVVDELDGSLHTQIVQFLIGLFHHRPPEGRRAAQLIFTTHDTALLDAGIFRRDQIWLMEKGRDQASTLVPLTDFSPRKNEALGRGYLQGRYGALPLTSEFVAGDERLGA</sequence>
<dbReference type="GO" id="GO:0005524">
    <property type="term" value="F:ATP binding"/>
    <property type="evidence" value="ECO:0007669"/>
    <property type="project" value="InterPro"/>
</dbReference>
<evidence type="ECO:0000313" key="2">
    <source>
        <dbReference type="EMBL" id="SDR08124.1"/>
    </source>
</evidence>
<accession>A0A1H1G4G6</accession>
<gene>
    <name evidence="2" type="ORF">SAMN05445850_2713</name>
</gene>
<protein>
    <recommendedName>
        <fullName evidence="1">ATPase AAA-type core domain-containing protein</fullName>
    </recommendedName>
</protein>
<dbReference type="STRING" id="157910.SAMN05445850_2713"/>
<keyword evidence="3" id="KW-1185">Reference proteome</keyword>
<dbReference type="Proteomes" id="UP000199365">
    <property type="component" value="Unassembled WGS sequence"/>
</dbReference>
<reference evidence="3" key="1">
    <citation type="submission" date="2016-10" db="EMBL/GenBank/DDBJ databases">
        <authorList>
            <person name="Varghese N."/>
            <person name="Submissions S."/>
        </authorList>
    </citation>
    <scope>NUCLEOTIDE SEQUENCE [LARGE SCALE GENOMIC DNA]</scope>
    <source>
        <strain evidence="3">DUS833</strain>
    </source>
</reference>
<dbReference type="Pfam" id="PF13304">
    <property type="entry name" value="AAA_21"/>
    <property type="match status" value="1"/>
</dbReference>
<dbReference type="InterPro" id="IPR027417">
    <property type="entry name" value="P-loop_NTPase"/>
</dbReference>
<organism evidence="2 3">
    <name type="scientific">Paraburkholderia tuberum</name>
    <dbReference type="NCBI Taxonomy" id="157910"/>
    <lineage>
        <taxon>Bacteria</taxon>
        <taxon>Pseudomonadati</taxon>
        <taxon>Pseudomonadota</taxon>
        <taxon>Betaproteobacteria</taxon>
        <taxon>Burkholderiales</taxon>
        <taxon>Burkholderiaceae</taxon>
        <taxon>Paraburkholderia</taxon>
    </lineage>
</organism>
<dbReference type="GO" id="GO:0016887">
    <property type="term" value="F:ATP hydrolysis activity"/>
    <property type="evidence" value="ECO:0007669"/>
    <property type="project" value="InterPro"/>
</dbReference>
<dbReference type="PANTHER" id="PTHR40396">
    <property type="entry name" value="ATPASE-LIKE PROTEIN"/>
    <property type="match status" value="1"/>
</dbReference>